<evidence type="ECO:0000256" key="2">
    <source>
        <dbReference type="ARBA" id="ARBA00005712"/>
    </source>
</evidence>
<proteinExistence type="inferred from homology"/>
<dbReference type="NCBIfam" id="TIGR01216">
    <property type="entry name" value="ATP_synt_epsi"/>
    <property type="match status" value="1"/>
</dbReference>
<dbReference type="InterPro" id="IPR001469">
    <property type="entry name" value="ATP_synth_F1_dsu/esu"/>
</dbReference>
<accession>A0A0G0T4L1</accession>
<dbReference type="InterPro" id="IPR020547">
    <property type="entry name" value="ATP_synth_F1_esu_C"/>
</dbReference>
<keyword evidence="8" id="KW-0375">Hydrogen ion transport</keyword>
<evidence type="ECO:0000256" key="9">
    <source>
        <dbReference type="RuleBase" id="RU003656"/>
    </source>
</evidence>
<organism evidence="12 13">
    <name type="scientific">Candidatus Falkowbacteria bacterium GW2011_GWF2_39_8</name>
    <dbReference type="NCBI Taxonomy" id="1618642"/>
    <lineage>
        <taxon>Bacteria</taxon>
        <taxon>Candidatus Falkowiibacteriota</taxon>
    </lineage>
</organism>
<dbReference type="GO" id="GO:0005886">
    <property type="term" value="C:plasma membrane"/>
    <property type="evidence" value="ECO:0007669"/>
    <property type="project" value="UniProtKB-SubCell"/>
</dbReference>
<dbReference type="HAMAP" id="MF_00530">
    <property type="entry name" value="ATP_synth_epsil_bac"/>
    <property type="match status" value="1"/>
</dbReference>
<keyword evidence="6 8" id="KW-0139">CF(1)</keyword>
<keyword evidence="3 8" id="KW-0813">Transport</keyword>
<dbReference type="InterPro" id="IPR020546">
    <property type="entry name" value="ATP_synth_F1_dsu/esu_N"/>
</dbReference>
<dbReference type="InterPro" id="IPR036771">
    <property type="entry name" value="ATPsynth_dsu/esu_N"/>
</dbReference>
<evidence type="ECO:0000313" key="12">
    <source>
        <dbReference type="EMBL" id="KKR32742.1"/>
    </source>
</evidence>
<feature type="domain" description="ATP synthase epsilon subunit C-terminal" evidence="10">
    <location>
        <begin position="89"/>
        <end position="135"/>
    </location>
</feature>
<comment type="subcellular location">
    <subcellularLocation>
        <location evidence="1 8">Cell membrane</location>
        <topology evidence="1 8">Peripheral membrane protein</topology>
    </subcellularLocation>
</comment>
<dbReference type="SUPFAM" id="SSF51344">
    <property type="entry name" value="Epsilon subunit of F1F0-ATP synthase N-terminal domain"/>
    <property type="match status" value="1"/>
</dbReference>
<comment type="similarity">
    <text evidence="2 8 9">Belongs to the ATPase epsilon chain family.</text>
</comment>
<dbReference type="InterPro" id="IPR036794">
    <property type="entry name" value="ATP_F1_dsu/esu_C_sf"/>
</dbReference>
<dbReference type="CDD" id="cd12152">
    <property type="entry name" value="F1-ATPase_delta"/>
    <property type="match status" value="1"/>
</dbReference>
<comment type="function">
    <text evidence="8">Produces ATP from ADP in the presence of a proton gradient across the membrane.</text>
</comment>
<feature type="domain" description="ATP synthase F1 complex delta/epsilon subunit N-terminal" evidence="11">
    <location>
        <begin position="7"/>
        <end position="84"/>
    </location>
</feature>
<reference evidence="12 13" key="1">
    <citation type="journal article" date="2015" name="Nature">
        <title>rRNA introns, odd ribosomes, and small enigmatic genomes across a large radiation of phyla.</title>
        <authorList>
            <person name="Brown C.T."/>
            <person name="Hug L.A."/>
            <person name="Thomas B.C."/>
            <person name="Sharon I."/>
            <person name="Castelle C.J."/>
            <person name="Singh A."/>
            <person name="Wilkins M.J."/>
            <person name="Williams K.H."/>
            <person name="Banfield J.F."/>
        </authorList>
    </citation>
    <scope>NUCLEOTIDE SEQUENCE [LARGE SCALE GENOMIC DNA]</scope>
</reference>
<dbReference type="Pfam" id="PF00401">
    <property type="entry name" value="ATP-synt_DE"/>
    <property type="match status" value="1"/>
</dbReference>
<gene>
    <name evidence="8" type="primary">atpC</name>
    <name evidence="12" type="ORF">UT64_C0024G0011</name>
</gene>
<dbReference type="GO" id="GO:0045259">
    <property type="term" value="C:proton-transporting ATP synthase complex"/>
    <property type="evidence" value="ECO:0007669"/>
    <property type="project" value="UniProtKB-KW"/>
</dbReference>
<evidence type="ECO:0000256" key="8">
    <source>
        <dbReference type="HAMAP-Rule" id="MF_00530"/>
    </source>
</evidence>
<dbReference type="Gene3D" id="1.20.5.440">
    <property type="entry name" value="ATP synthase delta/epsilon subunit, C-terminal domain"/>
    <property type="match status" value="1"/>
</dbReference>
<dbReference type="Proteomes" id="UP000034137">
    <property type="component" value="Unassembled WGS sequence"/>
</dbReference>
<comment type="caution">
    <text evidence="12">The sequence shown here is derived from an EMBL/GenBank/DDBJ whole genome shotgun (WGS) entry which is preliminary data.</text>
</comment>
<evidence type="ECO:0000256" key="6">
    <source>
        <dbReference type="ARBA" id="ARBA00023196"/>
    </source>
</evidence>
<evidence type="ECO:0000259" key="11">
    <source>
        <dbReference type="Pfam" id="PF02823"/>
    </source>
</evidence>
<evidence type="ECO:0000256" key="7">
    <source>
        <dbReference type="ARBA" id="ARBA00023310"/>
    </source>
</evidence>
<evidence type="ECO:0000256" key="3">
    <source>
        <dbReference type="ARBA" id="ARBA00022448"/>
    </source>
</evidence>
<evidence type="ECO:0000259" key="10">
    <source>
        <dbReference type="Pfam" id="PF00401"/>
    </source>
</evidence>
<sequence>MSEQKIKFKIVTPEKTVYENEVDSATLPVVNGQVTIMPNHRSYIASIKPGEIILRKGQEEIDLAISGGFIEFNNNILVVLADTAEIATEIDVERAEEARKRAEDLKKQKVTMGEIEYARVAAAIEKEMARLRVAKKHHTKRKMNID</sequence>
<dbReference type="Gene3D" id="2.60.15.10">
    <property type="entry name" value="F0F1 ATP synthase delta/epsilon subunit, N-terminal"/>
    <property type="match status" value="1"/>
</dbReference>
<dbReference type="PANTHER" id="PTHR13822:SF10">
    <property type="entry name" value="ATP SYNTHASE EPSILON CHAIN, CHLOROPLASTIC"/>
    <property type="match status" value="1"/>
</dbReference>
<keyword evidence="7 8" id="KW-0066">ATP synthesis</keyword>
<dbReference type="GO" id="GO:0046933">
    <property type="term" value="F:proton-transporting ATP synthase activity, rotational mechanism"/>
    <property type="evidence" value="ECO:0007669"/>
    <property type="project" value="UniProtKB-UniRule"/>
</dbReference>
<dbReference type="AlphaFoldDB" id="A0A0G0T4L1"/>
<dbReference type="EMBL" id="LBXO01000024">
    <property type="protein sequence ID" value="KKR32742.1"/>
    <property type="molecule type" value="Genomic_DNA"/>
</dbReference>
<dbReference type="GO" id="GO:0005524">
    <property type="term" value="F:ATP binding"/>
    <property type="evidence" value="ECO:0007669"/>
    <property type="project" value="UniProtKB-UniRule"/>
</dbReference>
<dbReference type="Pfam" id="PF02823">
    <property type="entry name" value="ATP-synt_DE_N"/>
    <property type="match status" value="1"/>
</dbReference>
<name>A0A0G0T4L1_9BACT</name>
<keyword evidence="4 8" id="KW-0406">Ion transport</keyword>
<comment type="subunit">
    <text evidence="8 9">F-type ATPases have 2 components, CF(1) - the catalytic core - and CF(0) - the membrane proton channel. CF(1) has five subunits: alpha(3), beta(3), gamma(1), delta(1), epsilon(1). CF(0) has three main subunits: a, b and c.</text>
</comment>
<evidence type="ECO:0000313" key="13">
    <source>
        <dbReference type="Proteomes" id="UP000034137"/>
    </source>
</evidence>
<evidence type="ECO:0000256" key="1">
    <source>
        <dbReference type="ARBA" id="ARBA00004202"/>
    </source>
</evidence>
<evidence type="ECO:0000256" key="5">
    <source>
        <dbReference type="ARBA" id="ARBA00023136"/>
    </source>
</evidence>
<dbReference type="SUPFAM" id="SSF46604">
    <property type="entry name" value="Epsilon subunit of F1F0-ATP synthase C-terminal domain"/>
    <property type="match status" value="1"/>
</dbReference>
<protein>
    <recommendedName>
        <fullName evidence="8">ATP synthase epsilon chain</fullName>
    </recommendedName>
    <alternativeName>
        <fullName evidence="8">ATP synthase F1 sector epsilon subunit</fullName>
    </alternativeName>
    <alternativeName>
        <fullName evidence="8">F-ATPase epsilon subunit</fullName>
    </alternativeName>
</protein>
<evidence type="ECO:0000256" key="4">
    <source>
        <dbReference type="ARBA" id="ARBA00023065"/>
    </source>
</evidence>
<dbReference type="PANTHER" id="PTHR13822">
    <property type="entry name" value="ATP SYNTHASE DELTA/EPSILON CHAIN"/>
    <property type="match status" value="1"/>
</dbReference>
<keyword evidence="8" id="KW-1003">Cell membrane</keyword>
<keyword evidence="5 8" id="KW-0472">Membrane</keyword>